<dbReference type="GO" id="GO:0022857">
    <property type="term" value="F:transmembrane transporter activity"/>
    <property type="evidence" value="ECO:0007669"/>
    <property type="project" value="InterPro"/>
</dbReference>
<evidence type="ECO:0000256" key="4">
    <source>
        <dbReference type="ARBA" id="ARBA00022475"/>
    </source>
</evidence>
<gene>
    <name evidence="9" type="ORF">CFSAN001627_23069</name>
</gene>
<dbReference type="Proteomes" id="UP000011944">
    <property type="component" value="Unassembled WGS sequence"/>
</dbReference>
<feature type="transmembrane region" description="Helical" evidence="8">
    <location>
        <begin position="74"/>
        <end position="94"/>
    </location>
</feature>
<reference evidence="9 10" key="2">
    <citation type="submission" date="2013-03" db="EMBL/GenBank/DDBJ databases">
        <title>Diversity in Clostridium botulinum.</title>
        <authorList>
            <person name="Timme R.E."/>
            <person name="Allard M."/>
            <person name="Luo Y."/>
            <person name="Strain E."/>
            <person name="Gonzalez-Escalona N."/>
            <person name="Brown E."/>
        </authorList>
    </citation>
    <scope>NUCLEOTIDE SEQUENCE [LARGE SCALE GENOMIC DNA]</scope>
    <source>
        <strain evidence="9 10">CFSAN001627</strain>
    </source>
</reference>
<protein>
    <submittedName>
        <fullName evidence="9">Ferrichrome ABC transporter permease FhuB</fullName>
    </submittedName>
</protein>
<dbReference type="Gene3D" id="1.10.3470.10">
    <property type="entry name" value="ABC transporter involved in vitamin B12 uptake, BtuC"/>
    <property type="match status" value="1"/>
</dbReference>
<evidence type="ECO:0000313" key="9">
    <source>
        <dbReference type="EMBL" id="EKN39172.1"/>
    </source>
</evidence>
<keyword evidence="6 8" id="KW-1133">Transmembrane helix</keyword>
<dbReference type="GO" id="GO:0033214">
    <property type="term" value="P:siderophore-iron import into cell"/>
    <property type="evidence" value="ECO:0007669"/>
    <property type="project" value="TreeGrafter"/>
</dbReference>
<evidence type="ECO:0000256" key="1">
    <source>
        <dbReference type="ARBA" id="ARBA00004651"/>
    </source>
</evidence>
<comment type="subcellular location">
    <subcellularLocation>
        <location evidence="1">Cell membrane</location>
        <topology evidence="1">Multi-pass membrane protein</topology>
    </subcellularLocation>
</comment>
<evidence type="ECO:0000256" key="7">
    <source>
        <dbReference type="ARBA" id="ARBA00023136"/>
    </source>
</evidence>
<evidence type="ECO:0000313" key="10">
    <source>
        <dbReference type="Proteomes" id="UP000011944"/>
    </source>
</evidence>
<evidence type="ECO:0000256" key="5">
    <source>
        <dbReference type="ARBA" id="ARBA00022692"/>
    </source>
</evidence>
<dbReference type="EMBL" id="AMXI01001448">
    <property type="protein sequence ID" value="EKN39172.1"/>
    <property type="molecule type" value="Genomic_DNA"/>
</dbReference>
<name>M1ZNX9_CLOBO</name>
<dbReference type="PANTHER" id="PTHR30472">
    <property type="entry name" value="FERRIC ENTEROBACTIN TRANSPORT SYSTEM PERMEASE PROTEIN"/>
    <property type="match status" value="1"/>
</dbReference>
<dbReference type="Pfam" id="PF01032">
    <property type="entry name" value="FecCD"/>
    <property type="match status" value="1"/>
</dbReference>
<dbReference type="SUPFAM" id="SSF81345">
    <property type="entry name" value="ABC transporter involved in vitamin B12 uptake, BtuC"/>
    <property type="match status" value="1"/>
</dbReference>
<organism evidence="9 10">
    <name type="scientific">Clostridium botulinum CFSAN001627</name>
    <dbReference type="NCBI Taxonomy" id="1232189"/>
    <lineage>
        <taxon>Bacteria</taxon>
        <taxon>Bacillati</taxon>
        <taxon>Bacillota</taxon>
        <taxon>Clostridia</taxon>
        <taxon>Eubacteriales</taxon>
        <taxon>Clostridiaceae</taxon>
        <taxon>Clostridium</taxon>
    </lineage>
</organism>
<accession>M1ZNX9</accession>
<reference evidence="9 10" key="1">
    <citation type="submission" date="2012-10" db="EMBL/GenBank/DDBJ databases">
        <authorList>
            <person name="Strain E.A."/>
            <person name="Brown E."/>
            <person name="Allard M.W."/>
            <person name="Gonzalez-Escalona N."/>
            <person name="Timme R."/>
        </authorList>
    </citation>
    <scope>NUCLEOTIDE SEQUENCE [LARGE SCALE GENOMIC DNA]</scope>
    <source>
        <strain evidence="9 10">CFSAN001627</strain>
    </source>
</reference>
<evidence type="ECO:0000256" key="2">
    <source>
        <dbReference type="ARBA" id="ARBA00007935"/>
    </source>
</evidence>
<dbReference type="GO" id="GO:0005886">
    <property type="term" value="C:plasma membrane"/>
    <property type="evidence" value="ECO:0007669"/>
    <property type="project" value="UniProtKB-SubCell"/>
</dbReference>
<evidence type="ECO:0000256" key="3">
    <source>
        <dbReference type="ARBA" id="ARBA00022448"/>
    </source>
</evidence>
<proteinExistence type="inferred from homology"/>
<evidence type="ECO:0000256" key="8">
    <source>
        <dbReference type="SAM" id="Phobius"/>
    </source>
</evidence>
<keyword evidence="5 8" id="KW-0812">Transmembrane</keyword>
<keyword evidence="7 8" id="KW-0472">Membrane</keyword>
<evidence type="ECO:0000256" key="6">
    <source>
        <dbReference type="ARBA" id="ARBA00022989"/>
    </source>
</evidence>
<sequence>MKKPMEKVNININKKDHIRKMWFIVLGGLGLLAFIMMFSTTKGAENIPLASLWDALFHFNGKEMNHLVIVNLRIPRVIASALVGAALAVSGAIMQGTTGNSLADSGLLGLNAGAAFALSIC</sequence>
<dbReference type="AlphaFoldDB" id="M1ZNX9"/>
<dbReference type="InterPro" id="IPR037294">
    <property type="entry name" value="ABC_BtuC-like"/>
</dbReference>
<feature type="transmembrane region" description="Helical" evidence="8">
    <location>
        <begin position="21"/>
        <end position="39"/>
    </location>
</feature>
<comment type="caution">
    <text evidence="9">The sequence shown here is derived from an EMBL/GenBank/DDBJ whole genome shotgun (WGS) entry which is preliminary data.</text>
</comment>
<dbReference type="InterPro" id="IPR000522">
    <property type="entry name" value="ABC_transptr_permease_BtuC"/>
</dbReference>
<feature type="non-terminal residue" evidence="9">
    <location>
        <position position="121"/>
    </location>
</feature>
<dbReference type="PANTHER" id="PTHR30472:SF1">
    <property type="entry name" value="FE(3+) DICITRATE TRANSPORT SYSTEM PERMEASE PROTEIN FECC-RELATED"/>
    <property type="match status" value="1"/>
</dbReference>
<keyword evidence="3" id="KW-0813">Transport</keyword>
<keyword evidence="4" id="KW-1003">Cell membrane</keyword>
<comment type="similarity">
    <text evidence="2">Belongs to the binding-protein-dependent transport system permease family. FecCD subfamily.</text>
</comment>